<keyword evidence="2" id="KW-0560">Oxidoreductase</keyword>
<accession>A0A1C4UPU6</accession>
<dbReference type="RefSeq" id="WP_279615639.1">
    <property type="nucleotide sequence ID" value="NZ_FMCS01000001.1"/>
</dbReference>
<evidence type="ECO:0000259" key="3">
    <source>
        <dbReference type="PROSITE" id="PS51349"/>
    </source>
</evidence>
<comment type="cofactor">
    <cofactor evidence="1">
        <name>FMN</name>
        <dbReference type="ChEBI" id="CHEBI:58210"/>
    </cofactor>
</comment>
<dbReference type="SUPFAM" id="SSF51395">
    <property type="entry name" value="FMN-linked oxidoreductases"/>
    <property type="match status" value="1"/>
</dbReference>
<evidence type="ECO:0000256" key="2">
    <source>
        <dbReference type="ARBA" id="ARBA00023002"/>
    </source>
</evidence>
<proteinExistence type="predicted"/>
<dbReference type="InterPro" id="IPR000262">
    <property type="entry name" value="FMN-dep_DH"/>
</dbReference>
<sequence>MALAPGADAALLGRPHLYGLALAGQRGVEDVIRNVVAELDLTMALSGARDIAAVTRDLVSAAG</sequence>
<dbReference type="PANTHER" id="PTHR10578">
    <property type="entry name" value="S -2-HYDROXY-ACID OXIDASE-RELATED"/>
    <property type="match status" value="1"/>
</dbReference>
<organism evidence="4 5">
    <name type="scientific">Micromonospora chaiyaphumensis</name>
    <dbReference type="NCBI Taxonomy" id="307119"/>
    <lineage>
        <taxon>Bacteria</taxon>
        <taxon>Bacillati</taxon>
        <taxon>Actinomycetota</taxon>
        <taxon>Actinomycetes</taxon>
        <taxon>Micromonosporales</taxon>
        <taxon>Micromonosporaceae</taxon>
        <taxon>Micromonospora</taxon>
    </lineage>
</organism>
<dbReference type="PROSITE" id="PS51349">
    <property type="entry name" value="FMN_HYDROXY_ACID_DH_2"/>
    <property type="match status" value="1"/>
</dbReference>
<evidence type="ECO:0000313" key="5">
    <source>
        <dbReference type="Proteomes" id="UP000199629"/>
    </source>
</evidence>
<dbReference type="PANTHER" id="PTHR10578:SF143">
    <property type="entry name" value="FMN-DEPENDENT ALPHA-HYDROXY ACID DEHYDROGENASE PB1A11.03"/>
    <property type="match status" value="1"/>
</dbReference>
<evidence type="ECO:0000256" key="1">
    <source>
        <dbReference type="ARBA" id="ARBA00001917"/>
    </source>
</evidence>
<reference evidence="5" key="1">
    <citation type="submission" date="2016-06" db="EMBL/GenBank/DDBJ databases">
        <authorList>
            <person name="Varghese N."/>
            <person name="Submissions Spin"/>
        </authorList>
    </citation>
    <scope>NUCLEOTIDE SEQUENCE [LARGE SCALE GENOMIC DNA]</scope>
    <source>
        <strain evidence="5">DSM 45246</strain>
    </source>
</reference>
<dbReference type="Pfam" id="PF01070">
    <property type="entry name" value="FMN_dh"/>
    <property type="match status" value="1"/>
</dbReference>
<dbReference type="InterPro" id="IPR013785">
    <property type="entry name" value="Aldolase_TIM"/>
</dbReference>
<keyword evidence="5" id="KW-1185">Reference proteome</keyword>
<dbReference type="Gene3D" id="3.20.20.70">
    <property type="entry name" value="Aldolase class I"/>
    <property type="match status" value="1"/>
</dbReference>
<dbReference type="GO" id="GO:0016491">
    <property type="term" value="F:oxidoreductase activity"/>
    <property type="evidence" value="ECO:0007669"/>
    <property type="project" value="UniProtKB-KW"/>
</dbReference>
<evidence type="ECO:0000313" key="4">
    <source>
        <dbReference type="EMBL" id="SCE73661.1"/>
    </source>
</evidence>
<feature type="domain" description="FMN hydroxy acid dehydrogenase" evidence="3">
    <location>
        <begin position="1"/>
        <end position="63"/>
    </location>
</feature>
<dbReference type="Proteomes" id="UP000199629">
    <property type="component" value="Unassembled WGS sequence"/>
</dbReference>
<dbReference type="AlphaFoldDB" id="A0A1C4UPU6"/>
<protein>
    <submittedName>
        <fullName evidence="4">FMN-dependent dehydrogenase</fullName>
    </submittedName>
</protein>
<gene>
    <name evidence="4" type="ORF">GA0070214_101896</name>
</gene>
<name>A0A1C4UPU6_9ACTN</name>
<dbReference type="EMBL" id="FMCS01000001">
    <property type="protein sequence ID" value="SCE73661.1"/>
    <property type="molecule type" value="Genomic_DNA"/>
</dbReference>
<dbReference type="InterPro" id="IPR037396">
    <property type="entry name" value="FMN_HAD"/>
</dbReference>